<evidence type="ECO:0000313" key="2">
    <source>
        <dbReference type="EMBL" id="KAI5073379.1"/>
    </source>
</evidence>
<reference evidence="2" key="1">
    <citation type="submission" date="2021-01" db="EMBL/GenBank/DDBJ databases">
        <title>Adiantum capillus-veneris genome.</title>
        <authorList>
            <person name="Fang Y."/>
            <person name="Liao Q."/>
        </authorList>
    </citation>
    <scope>NUCLEOTIDE SEQUENCE</scope>
    <source>
        <strain evidence="2">H3</strain>
        <tissue evidence="2">Leaf</tissue>
    </source>
</reference>
<dbReference type="AlphaFoldDB" id="A0A9D4UT41"/>
<protein>
    <submittedName>
        <fullName evidence="2">Uncharacterized protein</fullName>
    </submittedName>
</protein>
<feature type="compositionally biased region" description="Acidic residues" evidence="1">
    <location>
        <begin position="60"/>
        <end position="69"/>
    </location>
</feature>
<keyword evidence="3" id="KW-1185">Reference proteome</keyword>
<sequence length="122" mass="13555">MTGQIGDAAHCSVARRLSRRNNKAASDGGSVRTNERLLELGDEYILLLHPAKVSNGAENEAVDVEETQTEESTNGVSEAAFERVGDIIMQIWMELREPDDKGNATFRIRVCGLIEYVTQVYR</sequence>
<dbReference type="Proteomes" id="UP000886520">
    <property type="component" value="Chromosome 11"/>
</dbReference>
<evidence type="ECO:0000313" key="3">
    <source>
        <dbReference type="Proteomes" id="UP000886520"/>
    </source>
</evidence>
<proteinExistence type="predicted"/>
<comment type="caution">
    <text evidence="2">The sequence shown here is derived from an EMBL/GenBank/DDBJ whole genome shotgun (WGS) entry which is preliminary data.</text>
</comment>
<name>A0A9D4UT41_ADICA</name>
<organism evidence="2 3">
    <name type="scientific">Adiantum capillus-veneris</name>
    <name type="common">Maidenhair fern</name>
    <dbReference type="NCBI Taxonomy" id="13818"/>
    <lineage>
        <taxon>Eukaryota</taxon>
        <taxon>Viridiplantae</taxon>
        <taxon>Streptophyta</taxon>
        <taxon>Embryophyta</taxon>
        <taxon>Tracheophyta</taxon>
        <taxon>Polypodiopsida</taxon>
        <taxon>Polypodiidae</taxon>
        <taxon>Polypodiales</taxon>
        <taxon>Pteridineae</taxon>
        <taxon>Pteridaceae</taxon>
        <taxon>Vittarioideae</taxon>
        <taxon>Adiantum</taxon>
    </lineage>
</organism>
<feature type="region of interest" description="Disordered" evidence="1">
    <location>
        <begin position="57"/>
        <end position="76"/>
    </location>
</feature>
<dbReference type="EMBL" id="JABFUD020000011">
    <property type="protein sequence ID" value="KAI5073379.1"/>
    <property type="molecule type" value="Genomic_DNA"/>
</dbReference>
<accession>A0A9D4UT41</accession>
<gene>
    <name evidence="2" type="ORF">GOP47_0011392</name>
</gene>
<evidence type="ECO:0000256" key="1">
    <source>
        <dbReference type="SAM" id="MobiDB-lite"/>
    </source>
</evidence>